<dbReference type="InterPro" id="IPR001296">
    <property type="entry name" value="Glyco_trans_1"/>
</dbReference>
<dbReference type="CDD" id="cd03801">
    <property type="entry name" value="GT4_PimA-like"/>
    <property type="match status" value="1"/>
</dbReference>
<reference evidence="3" key="1">
    <citation type="submission" date="2023-07" db="EMBL/GenBank/DDBJ databases">
        <authorList>
            <person name="Luz R."/>
            <person name="Cordeiro R."/>
            <person name="Fonseca A."/>
            <person name="Goncalves V."/>
        </authorList>
    </citation>
    <scope>NUCLEOTIDE SEQUENCE [LARGE SCALE GENOMIC DNA]</scope>
    <source>
        <strain evidence="3">BACA0444</strain>
    </source>
</reference>
<gene>
    <name evidence="2" type="ORF">RIF25_15610</name>
</gene>
<dbReference type="AlphaFoldDB" id="A0AAE4JYI9"/>
<dbReference type="Proteomes" id="UP001268256">
    <property type="component" value="Unassembled WGS sequence"/>
</dbReference>
<dbReference type="RefSeq" id="WP_322879438.1">
    <property type="nucleotide sequence ID" value="NZ_JAVMIP010000024.1"/>
</dbReference>
<keyword evidence="3" id="KW-1185">Reference proteome</keyword>
<feature type="domain" description="Glycosyl transferase family 1" evidence="1">
    <location>
        <begin position="218"/>
        <end position="377"/>
    </location>
</feature>
<comment type="caution">
    <text evidence="2">The sequence shown here is derived from an EMBL/GenBank/DDBJ whole genome shotgun (WGS) entry which is preliminary data.</text>
</comment>
<evidence type="ECO:0000313" key="2">
    <source>
        <dbReference type="EMBL" id="MDS3862228.1"/>
    </source>
</evidence>
<protein>
    <submittedName>
        <fullName evidence="2">Glycosyltransferase family 4 protein</fullName>
        <ecNumber evidence="2">2.4.-.-</ecNumber>
    </submittedName>
</protein>
<dbReference type="SUPFAM" id="SSF53756">
    <property type="entry name" value="UDP-Glycosyltransferase/glycogen phosphorylase"/>
    <property type="match status" value="1"/>
</dbReference>
<dbReference type="PANTHER" id="PTHR12526">
    <property type="entry name" value="GLYCOSYLTRANSFERASE"/>
    <property type="match status" value="1"/>
</dbReference>
<sequence length="403" mass="46000">MSQSTTFILLTTDFKPLVGGISEYLHQLFQEIAEYYPVEVWTTVETLPDQRSAYLRKQLPYLRELMSEQERERFQNLNSGQYIYLLKKYNAQQLQSILKRENLAKIEVFIGVWNLIASCWCQTLRQVGLRYSIFAYGTELISPQYLSVDRWRRTDFQQAKTIYACSQGTAHLVTQVMQTEIPINVVNPGINPDLVLQNFSTAICSWQPQLNIKTHCNQLTLLTVARLVPHKGIDLVLASMATLTAEFPNLGYWIAGNGPDQNRLQQLCQVYSLEDYVYFLGEVDELEKQALYKACDIFIMPSQSHKHQEWEGFGIVFLEAALAGKPCIGSNQGGISDAIVDNVTGFLVEAENVEAISQAIRCLLLNPNLRAEFGRQGLARVRETFTWKIIAQNFIRLHQIEVS</sequence>
<dbReference type="EC" id="2.4.-.-" evidence="2"/>
<keyword evidence="2" id="KW-0328">Glycosyltransferase</keyword>
<dbReference type="EMBL" id="JAVMIP010000024">
    <property type="protein sequence ID" value="MDS3862228.1"/>
    <property type="molecule type" value="Genomic_DNA"/>
</dbReference>
<keyword evidence="2" id="KW-0808">Transferase</keyword>
<dbReference type="GO" id="GO:0016757">
    <property type="term" value="F:glycosyltransferase activity"/>
    <property type="evidence" value="ECO:0007669"/>
    <property type="project" value="UniProtKB-KW"/>
</dbReference>
<proteinExistence type="predicted"/>
<organism evidence="2 3">
    <name type="scientific">Pseudocalidococcus azoricus BACA0444</name>
    <dbReference type="NCBI Taxonomy" id="2918990"/>
    <lineage>
        <taxon>Bacteria</taxon>
        <taxon>Bacillati</taxon>
        <taxon>Cyanobacteriota</taxon>
        <taxon>Cyanophyceae</taxon>
        <taxon>Acaryochloridales</taxon>
        <taxon>Thermosynechococcaceae</taxon>
        <taxon>Pseudocalidococcus</taxon>
        <taxon>Pseudocalidococcus azoricus</taxon>
    </lineage>
</organism>
<evidence type="ECO:0000313" key="3">
    <source>
        <dbReference type="Proteomes" id="UP001268256"/>
    </source>
</evidence>
<dbReference type="Gene3D" id="3.40.50.2000">
    <property type="entry name" value="Glycogen Phosphorylase B"/>
    <property type="match status" value="2"/>
</dbReference>
<dbReference type="Pfam" id="PF00534">
    <property type="entry name" value="Glycos_transf_1"/>
    <property type="match status" value="1"/>
</dbReference>
<evidence type="ECO:0000259" key="1">
    <source>
        <dbReference type="Pfam" id="PF00534"/>
    </source>
</evidence>
<name>A0AAE4JYI9_9CYAN</name>
<accession>A0AAE4JYI9</accession>
<dbReference type="PANTHER" id="PTHR12526:SF584">
    <property type="entry name" value="GLYCOSYLTRANSFERASE"/>
    <property type="match status" value="1"/>
</dbReference>